<reference evidence="4 5" key="1">
    <citation type="submission" date="2023-05" db="EMBL/GenBank/DDBJ databases">
        <title>A 100% complete, gapless, phased diploid assembly of the Scenedesmus obliquus UTEX 3031 genome.</title>
        <authorList>
            <person name="Biondi T.C."/>
            <person name="Hanschen E.R."/>
            <person name="Kwon T."/>
            <person name="Eng W."/>
            <person name="Kruse C.P.S."/>
            <person name="Koehler S.I."/>
            <person name="Kunde Y."/>
            <person name="Gleasner C.D."/>
            <person name="You Mak K.T."/>
            <person name="Polle J."/>
            <person name="Hovde B.T."/>
            <person name="Starkenburg S.R."/>
        </authorList>
    </citation>
    <scope>NUCLEOTIDE SEQUENCE [LARGE SCALE GENOMIC DNA]</scope>
    <source>
        <strain evidence="4 5">DOE0152z</strain>
    </source>
</reference>
<evidence type="ECO:0000259" key="3">
    <source>
        <dbReference type="Pfam" id="PF05426"/>
    </source>
</evidence>
<keyword evidence="5" id="KW-1185">Reference proteome</keyword>
<sequence>MTCPFTHPATLLSGGDVLKMQQRVRASLPCAIRGRDKLGWDTKPGYKPNALARVHCMWGAKPIGHAELCDKDAVQAYLQTLSFLLHGDPACADTAIAIVKAWCSTCTAITGDNRILEAAWSTACFARSLELLKHTYRLQFHASGVEAAYKRWVDAVVMPALTAPITWKINGGKDMASNWHAARAEALMQLAVLRDDKSMFDQQVAEFRRILPIIIKPDGMGNEVQRDLMHAQFSLGSLAHTCELAHNATGGRLDLYKELDSRLAKGMEYVAAIISQQGSAAVKDLKMVAWHPAGAWGLSVTAYEKRGVQVPKSRKLLNDNTDKDNTMASDLAHAIVSIAEQQQEAEAAALKARTLRTVSILAQATVAEGDDDTDDPVSFDTSTHIDIYMAAPAPQADPVWVLDYRNARLQVAQASDFIVQCACEGVKLSIHDWMLENGSADIVSEMDVQVTVQLTIGLPTDDDDGEPWCAFRESVSFEDTRLSTWAPPISVYATAKARQLLDVAQHVRR</sequence>
<organism evidence="4 5">
    <name type="scientific">Tetradesmus obliquus</name>
    <name type="common">Green alga</name>
    <name type="synonym">Acutodesmus obliquus</name>
    <dbReference type="NCBI Taxonomy" id="3088"/>
    <lineage>
        <taxon>Eukaryota</taxon>
        <taxon>Viridiplantae</taxon>
        <taxon>Chlorophyta</taxon>
        <taxon>core chlorophytes</taxon>
        <taxon>Chlorophyceae</taxon>
        <taxon>CS clade</taxon>
        <taxon>Sphaeropleales</taxon>
        <taxon>Scenedesmaceae</taxon>
        <taxon>Tetradesmus</taxon>
    </lineage>
</organism>
<dbReference type="EMBL" id="CP126209">
    <property type="protein sequence ID" value="WIA10901.1"/>
    <property type="molecule type" value="Genomic_DNA"/>
</dbReference>
<dbReference type="InterPro" id="IPR008929">
    <property type="entry name" value="Chondroitin_lyas"/>
</dbReference>
<dbReference type="Pfam" id="PF05426">
    <property type="entry name" value="Alginate_lyase"/>
    <property type="match status" value="1"/>
</dbReference>
<keyword evidence="2" id="KW-0456">Lyase</keyword>
<accession>A0ABY8TP57</accession>
<keyword evidence="1" id="KW-0732">Signal</keyword>
<gene>
    <name evidence="4" type="ORF">OEZ85_011066</name>
</gene>
<evidence type="ECO:0000256" key="1">
    <source>
        <dbReference type="ARBA" id="ARBA00022729"/>
    </source>
</evidence>
<name>A0ABY8TP57_TETOB</name>
<dbReference type="Gene3D" id="1.50.10.100">
    <property type="entry name" value="Chondroitin AC/alginate lyase"/>
    <property type="match status" value="1"/>
</dbReference>
<dbReference type="Proteomes" id="UP001244341">
    <property type="component" value="Chromosome 2b"/>
</dbReference>
<evidence type="ECO:0000313" key="5">
    <source>
        <dbReference type="Proteomes" id="UP001244341"/>
    </source>
</evidence>
<feature type="domain" description="Alginate lyase" evidence="3">
    <location>
        <begin position="70"/>
        <end position="275"/>
    </location>
</feature>
<protein>
    <recommendedName>
        <fullName evidence="3">Alginate lyase domain-containing protein</fullName>
    </recommendedName>
</protein>
<proteinExistence type="predicted"/>
<evidence type="ECO:0000256" key="2">
    <source>
        <dbReference type="ARBA" id="ARBA00023239"/>
    </source>
</evidence>
<evidence type="ECO:0000313" key="4">
    <source>
        <dbReference type="EMBL" id="WIA10901.1"/>
    </source>
</evidence>
<dbReference type="SUPFAM" id="SSF48230">
    <property type="entry name" value="Chondroitin AC/alginate lyase"/>
    <property type="match status" value="1"/>
</dbReference>
<dbReference type="InterPro" id="IPR008397">
    <property type="entry name" value="Alginate_lyase_dom"/>
</dbReference>